<keyword evidence="1" id="KW-0812">Transmembrane</keyword>
<dbReference type="PaxDb" id="880073-Calab_0724"/>
<keyword evidence="5" id="KW-1185">Reference proteome</keyword>
<dbReference type="Proteomes" id="UP000004671">
    <property type="component" value="Chromosome"/>
</dbReference>
<accession>H1XQK3</accession>
<dbReference type="STRING" id="880073.Cabys_3573"/>
<evidence type="ECO:0000313" key="2">
    <source>
        <dbReference type="EMBL" id="APF20319.1"/>
    </source>
</evidence>
<keyword evidence="1" id="KW-1133">Transmembrane helix</keyword>
<dbReference type="RefSeq" id="WP_006927321.1">
    <property type="nucleotide sequence ID" value="NZ_CM001402.1"/>
</dbReference>
<proteinExistence type="predicted"/>
<dbReference type="KEGG" id="caby:Cabys_3573"/>
<protein>
    <recommendedName>
        <fullName evidence="7">Holin of 3TMs, for gene-transfer release</fullName>
    </recommendedName>
</protein>
<organism evidence="4 5">
    <name type="scientific">Caldithrix abyssi DSM 13497</name>
    <dbReference type="NCBI Taxonomy" id="880073"/>
    <lineage>
        <taxon>Bacteria</taxon>
        <taxon>Pseudomonadati</taxon>
        <taxon>Calditrichota</taxon>
        <taxon>Calditrichia</taxon>
        <taxon>Calditrichales</taxon>
        <taxon>Calditrichaceae</taxon>
        <taxon>Caldithrix</taxon>
    </lineage>
</organism>
<dbReference type="AlphaFoldDB" id="H1XQK3"/>
<feature type="transmembrane region" description="Helical" evidence="1">
    <location>
        <begin position="73"/>
        <end position="94"/>
    </location>
</feature>
<dbReference type="EMBL" id="CM001402">
    <property type="protein sequence ID" value="EHO41149.1"/>
    <property type="molecule type" value="Genomic_DNA"/>
</dbReference>
<name>H1XQK3_CALAY</name>
<sequence length="126" mass="14582">MIGDILKIADKVFDRLVPNKSKAQQIKAQFNQTFLELAVKERDLVQKFILEYEGRATEIPKAILWMRTLIRPFFTWVFGLIGAGWIIGQAFGWITQDMPPALNMWVSIVMGFWFGGRVFEKMKGKI</sequence>
<evidence type="ECO:0000313" key="4">
    <source>
        <dbReference type="EMBL" id="EHO41149.1"/>
    </source>
</evidence>
<dbReference type="Proteomes" id="UP000183868">
    <property type="component" value="Chromosome"/>
</dbReference>
<evidence type="ECO:0000313" key="6">
    <source>
        <dbReference type="Proteomes" id="UP000183868"/>
    </source>
</evidence>
<evidence type="ECO:0008006" key="7">
    <source>
        <dbReference type="Google" id="ProtNLM"/>
    </source>
</evidence>
<reference evidence="2 6" key="2">
    <citation type="submission" date="2016-11" db="EMBL/GenBank/DDBJ databases">
        <title>Genomic analysis of Caldithrix abyssi and proposal of a novel bacterial phylum Caldithrichaeota.</title>
        <authorList>
            <person name="Kublanov I."/>
            <person name="Sigalova O."/>
            <person name="Gavrilov S."/>
            <person name="Lebedinsky A."/>
            <person name="Ivanova N."/>
            <person name="Daum C."/>
            <person name="Reddy T."/>
            <person name="Klenk H.P."/>
            <person name="Goker M."/>
            <person name="Reva O."/>
            <person name="Miroshnichenko M."/>
            <person name="Kyprides N."/>
            <person name="Woyke T."/>
            <person name="Gelfand M."/>
        </authorList>
    </citation>
    <scope>NUCLEOTIDE SEQUENCE [LARGE SCALE GENOMIC DNA]</scope>
    <source>
        <strain evidence="2 6">LF13</strain>
    </source>
</reference>
<evidence type="ECO:0000256" key="1">
    <source>
        <dbReference type="SAM" id="Phobius"/>
    </source>
</evidence>
<dbReference type="EMBL" id="CM001402">
    <property type="protein sequence ID" value="EHO40363.1"/>
    <property type="molecule type" value="Genomic_DNA"/>
</dbReference>
<keyword evidence="1" id="KW-0472">Membrane</keyword>
<dbReference type="EMBL" id="CP018099">
    <property type="protein sequence ID" value="APF20319.1"/>
    <property type="molecule type" value="Genomic_DNA"/>
</dbReference>
<reference evidence="4 5" key="1">
    <citation type="submission" date="2011-09" db="EMBL/GenBank/DDBJ databases">
        <title>The permanent draft genome of Caldithrix abyssi DSM 13497.</title>
        <authorList>
            <consortium name="US DOE Joint Genome Institute (JGI-PGF)"/>
            <person name="Lucas S."/>
            <person name="Han J."/>
            <person name="Lapidus A."/>
            <person name="Bruce D."/>
            <person name="Goodwin L."/>
            <person name="Pitluck S."/>
            <person name="Peters L."/>
            <person name="Kyrpides N."/>
            <person name="Mavromatis K."/>
            <person name="Ivanova N."/>
            <person name="Mikhailova N."/>
            <person name="Chertkov O."/>
            <person name="Detter J.C."/>
            <person name="Tapia R."/>
            <person name="Han C."/>
            <person name="Land M."/>
            <person name="Hauser L."/>
            <person name="Markowitz V."/>
            <person name="Cheng J.-F."/>
            <person name="Hugenholtz P."/>
            <person name="Woyke T."/>
            <person name="Wu D."/>
            <person name="Spring S."/>
            <person name="Brambilla E."/>
            <person name="Klenk H.-P."/>
            <person name="Eisen J.A."/>
        </authorList>
    </citation>
    <scope>NUCLEOTIDE SEQUENCE [LARGE SCALE GENOMIC DNA]</scope>
    <source>
        <strain evidence="4 5">DSM 13497</strain>
    </source>
</reference>
<feature type="transmembrane region" description="Helical" evidence="1">
    <location>
        <begin position="100"/>
        <end position="119"/>
    </location>
</feature>
<gene>
    <name evidence="2" type="ORF">Cabys_3573</name>
    <name evidence="3" type="ORF">Calab_0724</name>
    <name evidence="4" type="ORF">Calab_1529</name>
</gene>
<evidence type="ECO:0000313" key="5">
    <source>
        <dbReference type="Proteomes" id="UP000004671"/>
    </source>
</evidence>
<evidence type="ECO:0000313" key="3">
    <source>
        <dbReference type="EMBL" id="EHO40363.1"/>
    </source>
</evidence>
<dbReference type="HOGENOM" id="CLU_1977459_0_0_0"/>